<gene>
    <name evidence="2" type="ORF">SAMN05216277_101362</name>
</gene>
<feature type="transmembrane region" description="Helical" evidence="1">
    <location>
        <begin position="21"/>
        <end position="46"/>
    </location>
</feature>
<feature type="transmembrane region" description="Helical" evidence="1">
    <location>
        <begin position="79"/>
        <end position="99"/>
    </location>
</feature>
<sequence length="151" mass="16311">MTSVSWLPERLNRWLTVGRPVTYWSFWAALLRLVPLLAVLFVAVAFAVGEGFALRAFAPLPFVFVAATLGYAVRAFDGLGVLISLLLAGIYAFLLWLSGVGATLLGQPTPLLSVLAVLAFVAVLAGFGAPTLHGQRGADELEQARREWQQE</sequence>
<dbReference type="RefSeq" id="WP_074874992.1">
    <property type="nucleotide sequence ID" value="NZ_FOXI01000001.1"/>
</dbReference>
<keyword evidence="3" id="KW-1185">Reference proteome</keyword>
<organism evidence="2 3">
    <name type="scientific">Halolamina pelagica</name>
    <dbReference type="NCBI Taxonomy" id="699431"/>
    <lineage>
        <taxon>Archaea</taxon>
        <taxon>Methanobacteriati</taxon>
        <taxon>Methanobacteriota</taxon>
        <taxon>Stenosarchaea group</taxon>
        <taxon>Halobacteria</taxon>
        <taxon>Halobacteriales</taxon>
        <taxon>Haloferacaceae</taxon>
    </lineage>
</organism>
<name>A0A1I5MQ76_9EURY</name>
<dbReference type="AlphaFoldDB" id="A0A1I5MQ76"/>
<evidence type="ECO:0000313" key="2">
    <source>
        <dbReference type="EMBL" id="SFP11738.1"/>
    </source>
</evidence>
<feature type="transmembrane region" description="Helical" evidence="1">
    <location>
        <begin position="111"/>
        <end position="129"/>
    </location>
</feature>
<feature type="transmembrane region" description="Helical" evidence="1">
    <location>
        <begin position="52"/>
        <end position="72"/>
    </location>
</feature>
<dbReference type="EMBL" id="FOXI01000001">
    <property type="protein sequence ID" value="SFP11738.1"/>
    <property type="molecule type" value="Genomic_DNA"/>
</dbReference>
<dbReference type="Proteomes" id="UP000183769">
    <property type="component" value="Unassembled WGS sequence"/>
</dbReference>
<protein>
    <submittedName>
        <fullName evidence="2">Uncharacterized protein</fullName>
    </submittedName>
</protein>
<keyword evidence="1" id="KW-1133">Transmembrane helix</keyword>
<dbReference type="OrthoDB" id="313541at2157"/>
<evidence type="ECO:0000256" key="1">
    <source>
        <dbReference type="SAM" id="Phobius"/>
    </source>
</evidence>
<keyword evidence="1" id="KW-0472">Membrane</keyword>
<evidence type="ECO:0000313" key="3">
    <source>
        <dbReference type="Proteomes" id="UP000183769"/>
    </source>
</evidence>
<reference evidence="3" key="1">
    <citation type="submission" date="2016-10" db="EMBL/GenBank/DDBJ databases">
        <authorList>
            <person name="Varghese N."/>
            <person name="Submissions S."/>
        </authorList>
    </citation>
    <scope>NUCLEOTIDE SEQUENCE [LARGE SCALE GENOMIC DNA]</scope>
    <source>
        <strain evidence="3">CGMCC 1.10329</strain>
    </source>
</reference>
<proteinExistence type="predicted"/>
<keyword evidence="1" id="KW-0812">Transmembrane</keyword>
<accession>A0A1I5MQ76</accession>